<evidence type="ECO:0000313" key="3">
    <source>
        <dbReference type="EMBL" id="GMA86486.1"/>
    </source>
</evidence>
<feature type="region of interest" description="Disordered" evidence="1">
    <location>
        <begin position="151"/>
        <end position="187"/>
    </location>
</feature>
<dbReference type="PANTHER" id="PTHR37305">
    <property type="entry name" value="INTEGRAL MEMBRANE PROTEIN-RELATED"/>
    <property type="match status" value="1"/>
</dbReference>
<keyword evidence="2" id="KW-0472">Membrane</keyword>
<name>A0ABQ6JE58_9ACTN</name>
<gene>
    <name evidence="3" type="ORF">GCM10025868_17360</name>
</gene>
<keyword evidence="2" id="KW-1133">Transmembrane helix</keyword>
<feature type="transmembrane region" description="Helical" evidence="2">
    <location>
        <begin position="122"/>
        <end position="140"/>
    </location>
</feature>
<evidence type="ECO:0000256" key="1">
    <source>
        <dbReference type="SAM" id="MobiDB-lite"/>
    </source>
</evidence>
<dbReference type="Proteomes" id="UP001157017">
    <property type="component" value="Unassembled WGS sequence"/>
</dbReference>
<evidence type="ECO:0008006" key="5">
    <source>
        <dbReference type="Google" id="ProtNLM"/>
    </source>
</evidence>
<dbReference type="Pfam" id="PF12679">
    <property type="entry name" value="ABC2_membrane_2"/>
    <property type="match status" value="1"/>
</dbReference>
<comment type="caution">
    <text evidence="3">The sequence shown here is derived from an EMBL/GenBank/DDBJ whole genome shotgun (WGS) entry which is preliminary data.</text>
</comment>
<feature type="transmembrane region" description="Helical" evidence="2">
    <location>
        <begin position="95"/>
        <end position="116"/>
    </location>
</feature>
<keyword evidence="2" id="KW-0812">Transmembrane</keyword>
<organism evidence="3 4">
    <name type="scientific">Angustibacter aerolatus</name>
    <dbReference type="NCBI Taxonomy" id="1162965"/>
    <lineage>
        <taxon>Bacteria</taxon>
        <taxon>Bacillati</taxon>
        <taxon>Actinomycetota</taxon>
        <taxon>Actinomycetes</taxon>
        <taxon>Kineosporiales</taxon>
        <taxon>Kineosporiaceae</taxon>
    </lineage>
</organism>
<evidence type="ECO:0000313" key="4">
    <source>
        <dbReference type="Proteomes" id="UP001157017"/>
    </source>
</evidence>
<dbReference type="PANTHER" id="PTHR37305:SF1">
    <property type="entry name" value="MEMBRANE PROTEIN"/>
    <property type="match status" value="1"/>
</dbReference>
<accession>A0ABQ6JE58</accession>
<keyword evidence="4" id="KW-1185">Reference proteome</keyword>
<evidence type="ECO:0000256" key="2">
    <source>
        <dbReference type="SAM" id="Phobius"/>
    </source>
</evidence>
<feature type="transmembrane region" description="Helical" evidence="2">
    <location>
        <begin position="50"/>
        <end position="75"/>
    </location>
</feature>
<reference evidence="4" key="1">
    <citation type="journal article" date="2019" name="Int. J. Syst. Evol. Microbiol.">
        <title>The Global Catalogue of Microorganisms (GCM) 10K type strain sequencing project: providing services to taxonomists for standard genome sequencing and annotation.</title>
        <authorList>
            <consortium name="The Broad Institute Genomics Platform"/>
            <consortium name="The Broad Institute Genome Sequencing Center for Infectious Disease"/>
            <person name="Wu L."/>
            <person name="Ma J."/>
        </authorList>
    </citation>
    <scope>NUCLEOTIDE SEQUENCE [LARGE SCALE GENOMIC DNA]</scope>
    <source>
        <strain evidence="4">NBRC 108730</strain>
    </source>
</reference>
<protein>
    <recommendedName>
        <fullName evidence="5">ABC transporter permease</fullName>
    </recommendedName>
</protein>
<sequence>MAALPAFLPLAVGVVSGEAVAGEANLGTLRYLLVTPVNRTRLLAVKYVSVVFYGLVAALVVAASGVITGALLFPVGDVTLISGSTVGYGDGLLRALLVALYVAACLAAVAAIGVFVSTLTEVPIAAMATTVVLVLVLEILDSIPQARLPRPVADDPPLARLRRPAARPDRPARDRRRPAGAGSAGWP</sequence>
<dbReference type="EMBL" id="BSUZ01000001">
    <property type="protein sequence ID" value="GMA86486.1"/>
    <property type="molecule type" value="Genomic_DNA"/>
</dbReference>
<proteinExistence type="predicted"/>